<dbReference type="OrthoDB" id="8448784at2"/>
<dbReference type="AlphaFoldDB" id="A0A4S8EU46"/>
<protein>
    <submittedName>
        <fullName evidence="2">DUF1525 domain-containing protein</fullName>
    </submittedName>
</protein>
<keyword evidence="1" id="KW-1133">Transmembrane helix</keyword>
<keyword evidence="3" id="KW-1185">Reference proteome</keyword>
<dbReference type="EMBL" id="STFG01000021">
    <property type="protein sequence ID" value="THT98409.1"/>
    <property type="molecule type" value="Genomic_DNA"/>
</dbReference>
<dbReference type="RefSeq" id="WP_136574481.1">
    <property type="nucleotide sequence ID" value="NZ_STFG01000021.1"/>
</dbReference>
<reference evidence="2 3" key="1">
    <citation type="journal article" date="2015" name="Antonie Van Leeuwenhoek">
        <title>Lampropedia puyangensis sp. nov., isolated from symptomatic bark of Populus ? euramericana canker and emended description of Lampropedia hyalina (Ehrenberg 1832) Lee et al. 2004.</title>
        <authorList>
            <person name="Li Y."/>
            <person name="Wang T."/>
            <person name="Piao C.G."/>
            <person name="Wang L.F."/>
            <person name="Tian G.Z."/>
            <person name="Zhu T.H."/>
            <person name="Guo M.W."/>
        </authorList>
    </citation>
    <scope>NUCLEOTIDE SEQUENCE [LARGE SCALE GENOMIC DNA]</scope>
    <source>
        <strain evidence="2 3">2-bin</strain>
    </source>
</reference>
<gene>
    <name evidence="2" type="ORF">E9531_14450</name>
</gene>
<sequence>MQRLQHTYPESSIRLRCVRFLTAGRAVTIALSMVLVQFTAYAQDTNVQAFEGISHIDVFANSAMYINGGDLADAHVQLAIHRLDDMQMVTQEINQHLPKTQEQALAYMRENESRMRAQYTDRILLAAQGITLARQYKLKQLPAVVINQKYVLYGLLDLQEAAAIYQERKAGPQ</sequence>
<evidence type="ECO:0000256" key="1">
    <source>
        <dbReference type="SAM" id="Phobius"/>
    </source>
</evidence>
<dbReference type="Pfam" id="PF07511">
    <property type="entry name" value="DUF1525"/>
    <property type="match status" value="1"/>
</dbReference>
<organism evidence="2 3">
    <name type="scientific">Lampropedia puyangensis</name>
    <dbReference type="NCBI Taxonomy" id="1330072"/>
    <lineage>
        <taxon>Bacteria</taxon>
        <taxon>Pseudomonadati</taxon>
        <taxon>Pseudomonadota</taxon>
        <taxon>Betaproteobacteria</taxon>
        <taxon>Burkholderiales</taxon>
        <taxon>Comamonadaceae</taxon>
        <taxon>Lampropedia</taxon>
    </lineage>
</organism>
<dbReference type="InterPro" id="IPR011090">
    <property type="entry name" value="Integr_conj_element_PFL4709"/>
</dbReference>
<keyword evidence="1" id="KW-0472">Membrane</keyword>
<comment type="caution">
    <text evidence="2">The sequence shown here is derived from an EMBL/GenBank/DDBJ whole genome shotgun (WGS) entry which is preliminary data.</text>
</comment>
<keyword evidence="1" id="KW-0812">Transmembrane</keyword>
<accession>A0A4S8EU46</accession>
<feature type="transmembrane region" description="Helical" evidence="1">
    <location>
        <begin position="20"/>
        <end position="41"/>
    </location>
</feature>
<evidence type="ECO:0000313" key="3">
    <source>
        <dbReference type="Proteomes" id="UP000308917"/>
    </source>
</evidence>
<name>A0A4S8EU46_9BURK</name>
<evidence type="ECO:0000313" key="2">
    <source>
        <dbReference type="EMBL" id="THT98409.1"/>
    </source>
</evidence>
<proteinExistence type="predicted"/>
<dbReference type="Proteomes" id="UP000308917">
    <property type="component" value="Unassembled WGS sequence"/>
</dbReference>